<comment type="caution">
    <text evidence="5">The sequence shown here is derived from an EMBL/GenBank/DDBJ whole genome shotgun (WGS) entry which is preliminary data.</text>
</comment>
<dbReference type="PANTHER" id="PTHR11926:SF870">
    <property type="entry name" value="UDP-GLYCOSYLTRANSFERASE 75B1"/>
    <property type="match status" value="1"/>
</dbReference>
<evidence type="ECO:0000256" key="3">
    <source>
        <dbReference type="ARBA" id="ARBA00022679"/>
    </source>
</evidence>
<dbReference type="GO" id="GO:0009813">
    <property type="term" value="P:flavonoid biosynthetic process"/>
    <property type="evidence" value="ECO:0007669"/>
    <property type="project" value="UniProtKB-KW"/>
</dbReference>
<dbReference type="InterPro" id="IPR001611">
    <property type="entry name" value="Leu-rich_rpt"/>
</dbReference>
<dbReference type="InterPro" id="IPR032675">
    <property type="entry name" value="LRR_dom_sf"/>
</dbReference>
<dbReference type="Proteomes" id="UP000306102">
    <property type="component" value="Unassembled WGS sequence"/>
</dbReference>
<keyword evidence="3" id="KW-0808">Transferase</keyword>
<dbReference type="PANTHER" id="PTHR11926">
    <property type="entry name" value="GLUCOSYL/GLUCURONOSYL TRANSFERASES"/>
    <property type="match status" value="1"/>
</dbReference>
<dbReference type="Gene3D" id="3.40.50.2000">
    <property type="entry name" value="Glycogen Phosphorylase B"/>
    <property type="match status" value="2"/>
</dbReference>
<dbReference type="AlphaFoldDB" id="A0A4S4ETW8"/>
<proteinExistence type="inferred from homology"/>
<dbReference type="SUPFAM" id="SSF53756">
    <property type="entry name" value="UDP-Glycosyltransferase/glycogen phosphorylase"/>
    <property type="match status" value="1"/>
</dbReference>
<dbReference type="Pfam" id="PF00560">
    <property type="entry name" value="LRR_1"/>
    <property type="match status" value="2"/>
</dbReference>
<dbReference type="Gene3D" id="3.80.10.10">
    <property type="entry name" value="Ribonuclease Inhibitor"/>
    <property type="match status" value="1"/>
</dbReference>
<dbReference type="GO" id="GO:0080044">
    <property type="term" value="F:quercetin 7-O-glucosyltransferase activity"/>
    <property type="evidence" value="ECO:0007669"/>
    <property type="project" value="TreeGrafter"/>
</dbReference>
<evidence type="ECO:0000256" key="2">
    <source>
        <dbReference type="ARBA" id="ARBA00022676"/>
    </source>
</evidence>
<dbReference type="InterPro" id="IPR002213">
    <property type="entry name" value="UDP_glucos_trans"/>
</dbReference>
<dbReference type="EMBL" id="SDRB02001983">
    <property type="protein sequence ID" value="THG20353.1"/>
    <property type="molecule type" value="Genomic_DNA"/>
</dbReference>
<name>A0A4S4ETW8_CAMSN</name>
<dbReference type="SUPFAM" id="SSF52058">
    <property type="entry name" value="L domain-like"/>
    <property type="match status" value="1"/>
</dbReference>
<keyword evidence="6" id="KW-1185">Reference proteome</keyword>
<evidence type="ECO:0000256" key="1">
    <source>
        <dbReference type="ARBA" id="ARBA00009995"/>
    </source>
</evidence>
<comment type="similarity">
    <text evidence="1">Belongs to the UDP-glycosyltransferase family.</text>
</comment>
<gene>
    <name evidence="5" type="ORF">TEA_026651</name>
</gene>
<protein>
    <submittedName>
        <fullName evidence="5">Uncharacterized protein</fullName>
    </submittedName>
</protein>
<reference evidence="5 6" key="1">
    <citation type="journal article" date="2018" name="Proc. Natl. Acad. Sci. U.S.A.">
        <title>Draft genome sequence of Camellia sinensis var. sinensis provides insights into the evolution of the tea genome and tea quality.</title>
        <authorList>
            <person name="Wei C."/>
            <person name="Yang H."/>
            <person name="Wang S."/>
            <person name="Zhao J."/>
            <person name="Liu C."/>
            <person name="Gao L."/>
            <person name="Xia E."/>
            <person name="Lu Y."/>
            <person name="Tai Y."/>
            <person name="She G."/>
            <person name="Sun J."/>
            <person name="Cao H."/>
            <person name="Tong W."/>
            <person name="Gao Q."/>
            <person name="Li Y."/>
            <person name="Deng W."/>
            <person name="Jiang X."/>
            <person name="Wang W."/>
            <person name="Chen Q."/>
            <person name="Zhang S."/>
            <person name="Li H."/>
            <person name="Wu J."/>
            <person name="Wang P."/>
            <person name="Li P."/>
            <person name="Shi C."/>
            <person name="Zheng F."/>
            <person name="Jian J."/>
            <person name="Huang B."/>
            <person name="Shan D."/>
            <person name="Shi M."/>
            <person name="Fang C."/>
            <person name="Yue Y."/>
            <person name="Li F."/>
            <person name="Li D."/>
            <person name="Wei S."/>
            <person name="Han B."/>
            <person name="Jiang C."/>
            <person name="Yin Y."/>
            <person name="Xia T."/>
            <person name="Zhang Z."/>
            <person name="Bennetzen J.L."/>
            <person name="Zhao S."/>
            <person name="Wan X."/>
        </authorList>
    </citation>
    <scope>NUCLEOTIDE SEQUENCE [LARGE SCALE GENOMIC DNA]</scope>
    <source>
        <strain evidence="6">cv. Shuchazao</strain>
        <tissue evidence="5">Leaf</tissue>
    </source>
</reference>
<evidence type="ECO:0000313" key="5">
    <source>
        <dbReference type="EMBL" id="THG20353.1"/>
    </source>
</evidence>
<evidence type="ECO:0000313" key="6">
    <source>
        <dbReference type="Proteomes" id="UP000306102"/>
    </source>
</evidence>
<evidence type="ECO:0000256" key="4">
    <source>
        <dbReference type="ARBA" id="ARBA00023241"/>
    </source>
</evidence>
<sequence>MGCLFRLQTIEFSNNWFGGGIPNNPSCCSRLEWLNLIDNNLTGNIPAELGSLSRLGTLALSINKYHPSFHWKPLTSHLFPNSLYRNWNSILESLASAVPVVAFPHWSDQTMNVKMVTGVRVKANEEGIIESEEFKGCIKEVMGGEERGEKMRRNAKKWKELTREAVKEGGSSDLNLKAFVENIGGGNYSSRV</sequence>
<dbReference type="Pfam" id="PF00201">
    <property type="entry name" value="UDPGT"/>
    <property type="match status" value="1"/>
</dbReference>
<dbReference type="GO" id="GO:0080043">
    <property type="term" value="F:quercetin 3-O-glucosyltransferase activity"/>
    <property type="evidence" value="ECO:0007669"/>
    <property type="project" value="TreeGrafter"/>
</dbReference>
<organism evidence="5 6">
    <name type="scientific">Camellia sinensis var. sinensis</name>
    <name type="common">China tea</name>
    <dbReference type="NCBI Taxonomy" id="542762"/>
    <lineage>
        <taxon>Eukaryota</taxon>
        <taxon>Viridiplantae</taxon>
        <taxon>Streptophyta</taxon>
        <taxon>Embryophyta</taxon>
        <taxon>Tracheophyta</taxon>
        <taxon>Spermatophyta</taxon>
        <taxon>Magnoliopsida</taxon>
        <taxon>eudicotyledons</taxon>
        <taxon>Gunneridae</taxon>
        <taxon>Pentapetalae</taxon>
        <taxon>asterids</taxon>
        <taxon>Ericales</taxon>
        <taxon>Theaceae</taxon>
        <taxon>Camellia</taxon>
    </lineage>
</organism>
<keyword evidence="4" id="KW-0284">Flavonoid biosynthesis</keyword>
<keyword evidence="2" id="KW-0328">Glycosyltransferase</keyword>
<accession>A0A4S4ETW8</accession>